<gene>
    <name evidence="2" type="ORF">BU200_05370</name>
</gene>
<feature type="transmembrane region" description="Helical" evidence="1">
    <location>
        <begin position="32"/>
        <end position="51"/>
    </location>
</feature>
<keyword evidence="3" id="KW-1185">Reference proteome</keyword>
<dbReference type="Proteomes" id="UP000186437">
    <property type="component" value="Unassembled WGS sequence"/>
</dbReference>
<keyword evidence="1" id="KW-0812">Transmembrane</keyword>
<feature type="transmembrane region" description="Helical" evidence="1">
    <location>
        <begin position="7"/>
        <end position="26"/>
    </location>
</feature>
<reference evidence="3" key="1">
    <citation type="submission" date="2016-12" db="EMBL/GenBank/DDBJ databases">
        <authorList>
            <person name="Gulvik C.A."/>
        </authorList>
    </citation>
    <scope>NUCLEOTIDE SEQUENCE [LARGE SCALE GENOMIC DNA]</scope>
    <source>
        <strain evidence="3">ATCC 51725</strain>
    </source>
</reference>
<dbReference type="AlphaFoldDB" id="A0A1Q8EDC1"/>
<evidence type="ECO:0000256" key="1">
    <source>
        <dbReference type="SAM" id="Phobius"/>
    </source>
</evidence>
<sequence>MMGKNSITIVQIILYLLSPFISYSLALKTNAIDLMFLAMFIIISISQWLAIKQLDQLSKK</sequence>
<protein>
    <submittedName>
        <fullName evidence="2">Uncharacterized protein</fullName>
    </submittedName>
</protein>
<comment type="caution">
    <text evidence="2">The sequence shown here is derived from an EMBL/GenBank/DDBJ whole genome shotgun (WGS) entry which is preliminary data.</text>
</comment>
<organism evidence="2 3">
    <name type="scientific">Streptococcus acidominimus</name>
    <dbReference type="NCBI Taxonomy" id="1326"/>
    <lineage>
        <taxon>Bacteria</taxon>
        <taxon>Bacillati</taxon>
        <taxon>Bacillota</taxon>
        <taxon>Bacilli</taxon>
        <taxon>Lactobacillales</taxon>
        <taxon>Streptococcaceae</taxon>
        <taxon>Streptococcus</taxon>
    </lineage>
</organism>
<keyword evidence="1" id="KW-1133">Transmembrane helix</keyword>
<proteinExistence type="predicted"/>
<accession>A0A1Q8EDC1</accession>
<name>A0A1Q8EDC1_STRAI</name>
<evidence type="ECO:0000313" key="3">
    <source>
        <dbReference type="Proteomes" id="UP000186437"/>
    </source>
</evidence>
<dbReference type="EMBL" id="MSJL01000020">
    <property type="protein sequence ID" value="OLF49777.1"/>
    <property type="molecule type" value="Genomic_DNA"/>
</dbReference>
<evidence type="ECO:0000313" key="2">
    <source>
        <dbReference type="EMBL" id="OLF49777.1"/>
    </source>
</evidence>
<keyword evidence="1" id="KW-0472">Membrane</keyword>